<keyword evidence="5" id="KW-0597">Phosphoprotein</keyword>
<evidence type="ECO:0000256" key="1">
    <source>
        <dbReference type="ARBA" id="ARBA00000085"/>
    </source>
</evidence>
<keyword evidence="8" id="KW-0288">FMN</keyword>
<evidence type="ECO:0000313" key="19">
    <source>
        <dbReference type="EMBL" id="MBB6180688.1"/>
    </source>
</evidence>
<proteinExistence type="predicted"/>
<dbReference type="InterPro" id="IPR000014">
    <property type="entry name" value="PAS"/>
</dbReference>
<dbReference type="GO" id="GO:0009881">
    <property type="term" value="F:photoreceptor activity"/>
    <property type="evidence" value="ECO:0007669"/>
    <property type="project" value="UniProtKB-KW"/>
</dbReference>
<dbReference type="SMART" id="SM00091">
    <property type="entry name" value="PAS"/>
    <property type="match status" value="1"/>
</dbReference>
<evidence type="ECO:0000256" key="16">
    <source>
        <dbReference type="ARBA" id="ARBA00023170"/>
    </source>
</evidence>
<dbReference type="SUPFAM" id="SSF55785">
    <property type="entry name" value="PYP-like sensor domain (PAS domain)"/>
    <property type="match status" value="1"/>
</dbReference>
<dbReference type="RefSeq" id="WP_077549746.1">
    <property type="nucleotide sequence ID" value="NZ_JACHEJ010000006.1"/>
</dbReference>
<evidence type="ECO:0000259" key="18">
    <source>
        <dbReference type="PROSITE" id="PS50113"/>
    </source>
</evidence>
<evidence type="ECO:0000259" key="17">
    <source>
        <dbReference type="PROSITE" id="PS50112"/>
    </source>
</evidence>
<dbReference type="NCBIfam" id="TIGR00229">
    <property type="entry name" value="sensory_box"/>
    <property type="match status" value="1"/>
</dbReference>
<dbReference type="PROSITE" id="PS50113">
    <property type="entry name" value="PAC"/>
    <property type="match status" value="1"/>
</dbReference>
<dbReference type="EMBL" id="JACHEJ010000006">
    <property type="protein sequence ID" value="MBB6180688.1"/>
    <property type="molecule type" value="Genomic_DNA"/>
</dbReference>
<comment type="catalytic activity">
    <reaction evidence="1">
        <text>ATP + protein L-histidine = ADP + protein N-phospho-L-histidine.</text>
        <dbReference type="EC" id="2.7.13.3"/>
    </reaction>
</comment>
<accession>A0A7W9YYG6</accession>
<sequence>MASPAASDDRAEPARNARSEFVRAMAETSPAMLWMGDEVGKCVFLNRALRSFWGVDPENLAEFDWSSTVHPEDVEKLSGPFGRAMADHTSFTVEARYKRADGAYRTMRTLANPRFDENGAFLGMTGVNIDVTDELAAEEHTRLLMAELNHRTKNILAVVQAIARSTIFRDPRDFLRSFGERLQSLSACNDLLLRTDWSGVLLDELVAAQMSHLSGIAEDRILASGPTIRIGSREAQTLSMALHELCTNSLKYGALSDDRGKVRLSWERTGEGAWQMEWREEASTPPAPPERKGFGQTVIVDMVKSGLEAEVMIDFPPEGFVWRMTSRVEG</sequence>
<evidence type="ECO:0000256" key="12">
    <source>
        <dbReference type="ARBA" id="ARBA00022777"/>
    </source>
</evidence>
<dbReference type="Pfam" id="PF08447">
    <property type="entry name" value="PAS_3"/>
    <property type="match status" value="1"/>
</dbReference>
<keyword evidence="11" id="KW-0547">Nucleotide-binding</keyword>
<keyword evidence="16" id="KW-0675">Receptor</keyword>
<evidence type="ECO:0000256" key="3">
    <source>
        <dbReference type="ARBA" id="ARBA00021740"/>
    </source>
</evidence>
<evidence type="ECO:0000256" key="8">
    <source>
        <dbReference type="ARBA" id="ARBA00022643"/>
    </source>
</evidence>
<keyword evidence="9" id="KW-0808">Transferase</keyword>
<evidence type="ECO:0000256" key="15">
    <source>
        <dbReference type="ARBA" id="ARBA00023026"/>
    </source>
</evidence>
<evidence type="ECO:0000313" key="20">
    <source>
        <dbReference type="Proteomes" id="UP000535501"/>
    </source>
</evidence>
<dbReference type="InterPro" id="IPR011102">
    <property type="entry name" value="Sig_transdc_His_kinase_HWE"/>
</dbReference>
<dbReference type="PANTHER" id="PTHR41523">
    <property type="entry name" value="TWO-COMPONENT SYSTEM SENSOR PROTEIN"/>
    <property type="match status" value="1"/>
</dbReference>
<dbReference type="InterPro" id="IPR035965">
    <property type="entry name" value="PAS-like_dom_sf"/>
</dbReference>
<dbReference type="SMART" id="SM00911">
    <property type="entry name" value="HWE_HK"/>
    <property type="match status" value="1"/>
</dbReference>
<evidence type="ECO:0000256" key="10">
    <source>
        <dbReference type="ARBA" id="ARBA00022737"/>
    </source>
</evidence>
<gene>
    <name evidence="19" type="ORF">HNQ75_002670</name>
</gene>
<feature type="domain" description="PAC" evidence="18">
    <location>
        <begin position="91"/>
        <end position="143"/>
    </location>
</feature>
<evidence type="ECO:0000256" key="9">
    <source>
        <dbReference type="ARBA" id="ARBA00022679"/>
    </source>
</evidence>
<dbReference type="InterPro" id="IPR000700">
    <property type="entry name" value="PAS-assoc_C"/>
</dbReference>
<keyword evidence="4" id="KW-0600">Photoreceptor protein</keyword>
<keyword evidence="6" id="KW-0716">Sensory transduction</keyword>
<evidence type="ECO:0000256" key="5">
    <source>
        <dbReference type="ARBA" id="ARBA00022553"/>
    </source>
</evidence>
<dbReference type="SMART" id="SM00086">
    <property type="entry name" value="PAC"/>
    <property type="match status" value="1"/>
</dbReference>
<evidence type="ECO:0000256" key="6">
    <source>
        <dbReference type="ARBA" id="ARBA00022606"/>
    </source>
</evidence>
<dbReference type="GO" id="GO:0004673">
    <property type="term" value="F:protein histidine kinase activity"/>
    <property type="evidence" value="ECO:0007669"/>
    <property type="project" value="UniProtKB-EC"/>
</dbReference>
<keyword evidence="20" id="KW-1185">Reference proteome</keyword>
<keyword evidence="15" id="KW-0843">Virulence</keyword>
<evidence type="ECO:0000256" key="7">
    <source>
        <dbReference type="ARBA" id="ARBA00022630"/>
    </source>
</evidence>
<keyword evidence="10" id="KW-0677">Repeat</keyword>
<keyword evidence="13" id="KW-0067">ATP-binding</keyword>
<evidence type="ECO:0000256" key="13">
    <source>
        <dbReference type="ARBA" id="ARBA00022840"/>
    </source>
</evidence>
<dbReference type="GO" id="GO:0005524">
    <property type="term" value="F:ATP binding"/>
    <property type="evidence" value="ECO:0007669"/>
    <property type="project" value="UniProtKB-KW"/>
</dbReference>
<reference evidence="19 20" key="1">
    <citation type="submission" date="2020-08" db="EMBL/GenBank/DDBJ databases">
        <title>Genomic Encyclopedia of Type Strains, Phase IV (KMG-IV): sequencing the most valuable type-strain genomes for metagenomic binning, comparative biology and taxonomic classification.</title>
        <authorList>
            <person name="Goeker M."/>
        </authorList>
    </citation>
    <scope>NUCLEOTIDE SEQUENCE [LARGE SCALE GENOMIC DNA]</scope>
    <source>
        <strain evidence="19 20">DSM 102134</strain>
    </source>
</reference>
<organism evidence="19 20">
    <name type="scientific">Pseudorhizobium flavum</name>
    <dbReference type="NCBI Taxonomy" id="1335061"/>
    <lineage>
        <taxon>Bacteria</taxon>
        <taxon>Pseudomonadati</taxon>
        <taxon>Pseudomonadota</taxon>
        <taxon>Alphaproteobacteria</taxon>
        <taxon>Hyphomicrobiales</taxon>
        <taxon>Rhizobiaceae</taxon>
        <taxon>Rhizobium/Agrobacterium group</taxon>
        <taxon>Pseudorhizobium</taxon>
    </lineage>
</organism>
<protein>
    <recommendedName>
        <fullName evidence="3">Blue-light-activated histidine kinase</fullName>
        <ecNumber evidence="2">2.7.13.3</ecNumber>
    </recommendedName>
</protein>
<comment type="caution">
    <text evidence="19">The sequence shown here is derived from an EMBL/GenBank/DDBJ whole genome shotgun (WGS) entry which is preliminary data.</text>
</comment>
<keyword evidence="7" id="KW-0285">Flavoprotein</keyword>
<dbReference type="AlphaFoldDB" id="A0A7W9YYG6"/>
<name>A0A7W9YYG6_9HYPH</name>
<dbReference type="PROSITE" id="PS50112">
    <property type="entry name" value="PAS"/>
    <property type="match status" value="1"/>
</dbReference>
<dbReference type="Pfam" id="PF07536">
    <property type="entry name" value="HWE_HK"/>
    <property type="match status" value="1"/>
</dbReference>
<feature type="domain" description="PAS" evidence="17">
    <location>
        <begin position="18"/>
        <end position="88"/>
    </location>
</feature>
<dbReference type="CDD" id="cd00130">
    <property type="entry name" value="PAS"/>
    <property type="match status" value="1"/>
</dbReference>
<keyword evidence="14" id="KW-0157">Chromophore</keyword>
<evidence type="ECO:0000256" key="14">
    <source>
        <dbReference type="ARBA" id="ARBA00022991"/>
    </source>
</evidence>
<keyword evidence="12" id="KW-0418">Kinase</keyword>
<evidence type="ECO:0000256" key="4">
    <source>
        <dbReference type="ARBA" id="ARBA00022543"/>
    </source>
</evidence>
<evidence type="ECO:0000256" key="11">
    <source>
        <dbReference type="ARBA" id="ARBA00022741"/>
    </source>
</evidence>
<dbReference type="InterPro" id="IPR036890">
    <property type="entry name" value="HATPase_C_sf"/>
</dbReference>
<dbReference type="InterPro" id="IPR001610">
    <property type="entry name" value="PAC"/>
</dbReference>
<evidence type="ECO:0000256" key="2">
    <source>
        <dbReference type="ARBA" id="ARBA00012438"/>
    </source>
</evidence>
<dbReference type="InterPro" id="IPR013655">
    <property type="entry name" value="PAS_fold_3"/>
</dbReference>
<dbReference type="Gene3D" id="3.30.565.10">
    <property type="entry name" value="Histidine kinase-like ATPase, C-terminal domain"/>
    <property type="match status" value="1"/>
</dbReference>
<dbReference type="EC" id="2.7.13.3" evidence="2"/>
<dbReference type="Gene3D" id="3.30.450.20">
    <property type="entry name" value="PAS domain"/>
    <property type="match status" value="1"/>
</dbReference>
<dbReference type="PANTHER" id="PTHR41523:SF7">
    <property type="entry name" value="HISTIDINE KINASE"/>
    <property type="match status" value="1"/>
</dbReference>
<dbReference type="Proteomes" id="UP000535501">
    <property type="component" value="Unassembled WGS sequence"/>
</dbReference>